<dbReference type="PROSITE" id="PS00079">
    <property type="entry name" value="MULTICOPPER_OXIDASE1"/>
    <property type="match status" value="1"/>
</dbReference>
<evidence type="ECO:0000313" key="17">
    <source>
        <dbReference type="EMBL" id="CAA2994424.1"/>
    </source>
</evidence>
<evidence type="ECO:0000256" key="4">
    <source>
        <dbReference type="ARBA" id="ARBA00012297"/>
    </source>
</evidence>
<dbReference type="InterPro" id="IPR034289">
    <property type="entry name" value="CuRO_3_LCC"/>
</dbReference>
<dbReference type="PROSITE" id="PS00080">
    <property type="entry name" value="MULTICOPPER_OXIDASE2"/>
    <property type="match status" value="1"/>
</dbReference>
<dbReference type="Gramene" id="OE9A053932T1">
    <property type="protein sequence ID" value="OE9A053932C1"/>
    <property type="gene ID" value="OE9A053932"/>
</dbReference>
<proteinExistence type="inferred from homology"/>
<keyword evidence="11" id="KW-0325">Glycoprotein</keyword>
<dbReference type="SUPFAM" id="SSF49503">
    <property type="entry name" value="Cupredoxins"/>
    <property type="match status" value="3"/>
</dbReference>
<keyword evidence="5 13" id="KW-0052">Apoplast</keyword>
<dbReference type="CDD" id="cd13897">
    <property type="entry name" value="CuRO_3_LCC_plant"/>
    <property type="match status" value="1"/>
</dbReference>
<evidence type="ECO:0000259" key="14">
    <source>
        <dbReference type="Pfam" id="PF00394"/>
    </source>
</evidence>
<evidence type="ECO:0000256" key="11">
    <source>
        <dbReference type="ARBA" id="ARBA00023180"/>
    </source>
</evidence>
<evidence type="ECO:0000256" key="3">
    <source>
        <dbReference type="ARBA" id="ARBA00010609"/>
    </source>
</evidence>
<dbReference type="InterPro" id="IPR033138">
    <property type="entry name" value="Cu_oxidase_CS"/>
</dbReference>
<dbReference type="InterPro" id="IPR001117">
    <property type="entry name" value="Cu-oxidase_2nd"/>
</dbReference>
<dbReference type="InterPro" id="IPR002355">
    <property type="entry name" value="Cu_oxidase_Cu_BS"/>
</dbReference>
<dbReference type="GO" id="GO:0052716">
    <property type="term" value="F:hydroquinone:oxygen oxidoreductase activity"/>
    <property type="evidence" value="ECO:0007669"/>
    <property type="project" value="UniProtKB-EC"/>
</dbReference>
<comment type="caution">
    <text evidence="17">The sequence shown here is derived from an EMBL/GenBank/DDBJ whole genome shotgun (WGS) entry which is preliminary data.</text>
</comment>
<dbReference type="InterPro" id="IPR011707">
    <property type="entry name" value="Cu-oxidase-like_N"/>
</dbReference>
<comment type="function">
    <text evidence="13">Lignin degradation and detoxification of lignin-derived products.</text>
</comment>
<dbReference type="EC" id="1.10.3.2" evidence="4 13"/>
<evidence type="ECO:0000256" key="8">
    <source>
        <dbReference type="ARBA" id="ARBA00022737"/>
    </source>
</evidence>
<dbReference type="PANTHER" id="PTHR11709">
    <property type="entry name" value="MULTI-COPPER OXIDASE"/>
    <property type="match status" value="1"/>
</dbReference>
<comment type="subcellular location">
    <subcellularLocation>
        <location evidence="2 13">Secreted</location>
        <location evidence="2 13">Extracellular space</location>
        <location evidence="2 13">Apoplast</location>
    </subcellularLocation>
</comment>
<dbReference type="GO" id="GO:0005507">
    <property type="term" value="F:copper ion binding"/>
    <property type="evidence" value="ECO:0007669"/>
    <property type="project" value="InterPro"/>
</dbReference>
<keyword evidence="6 13" id="KW-0964">Secreted</keyword>
<reference evidence="17 18" key="1">
    <citation type="submission" date="2019-12" db="EMBL/GenBank/DDBJ databases">
        <authorList>
            <person name="Alioto T."/>
            <person name="Alioto T."/>
            <person name="Gomez Garrido J."/>
        </authorList>
    </citation>
    <scope>NUCLEOTIDE SEQUENCE [LARGE SCALE GENOMIC DNA]</scope>
</reference>
<dbReference type="GO" id="GO:0046274">
    <property type="term" value="P:lignin catabolic process"/>
    <property type="evidence" value="ECO:0007669"/>
    <property type="project" value="UniProtKB-KW"/>
</dbReference>
<dbReference type="Pfam" id="PF07731">
    <property type="entry name" value="Cu-oxidase_2"/>
    <property type="match status" value="1"/>
</dbReference>
<gene>
    <name evidence="17" type="ORF">OLEA9_A053932</name>
</gene>
<dbReference type="GO" id="GO:0048046">
    <property type="term" value="C:apoplast"/>
    <property type="evidence" value="ECO:0007669"/>
    <property type="project" value="UniProtKB-SubCell"/>
</dbReference>
<feature type="domain" description="Plastocyanin-like" evidence="14">
    <location>
        <begin position="158"/>
        <end position="307"/>
    </location>
</feature>
<dbReference type="AlphaFoldDB" id="A0A8S0SN90"/>
<keyword evidence="12 13" id="KW-0439">Lignin degradation</keyword>
<evidence type="ECO:0000256" key="5">
    <source>
        <dbReference type="ARBA" id="ARBA00022523"/>
    </source>
</evidence>
<dbReference type="Proteomes" id="UP000594638">
    <property type="component" value="Unassembled WGS sequence"/>
</dbReference>
<evidence type="ECO:0000256" key="12">
    <source>
        <dbReference type="ARBA" id="ARBA00023185"/>
    </source>
</evidence>
<accession>A0A8S0SN90</accession>
<dbReference type="Pfam" id="PF07732">
    <property type="entry name" value="Cu-oxidase_3"/>
    <property type="match status" value="1"/>
</dbReference>
<comment type="cofactor">
    <cofactor evidence="13">
        <name>Cu cation</name>
        <dbReference type="ChEBI" id="CHEBI:23378"/>
    </cofactor>
    <text evidence="13">Binds 4 Cu cations per monomer.</text>
</comment>
<keyword evidence="7 13" id="KW-0479">Metal-binding</keyword>
<keyword evidence="8 13" id="KW-0677">Repeat</keyword>
<feature type="domain" description="Plastocyanin-like" evidence="15">
    <location>
        <begin position="411"/>
        <end position="545"/>
    </location>
</feature>
<evidence type="ECO:0000256" key="6">
    <source>
        <dbReference type="ARBA" id="ARBA00022525"/>
    </source>
</evidence>
<dbReference type="CDD" id="cd13875">
    <property type="entry name" value="CuRO_2_LCC_plant"/>
    <property type="match status" value="1"/>
</dbReference>
<dbReference type="EMBL" id="CACTIH010005474">
    <property type="protein sequence ID" value="CAA2994424.1"/>
    <property type="molecule type" value="Genomic_DNA"/>
</dbReference>
<dbReference type="CDD" id="cd13849">
    <property type="entry name" value="CuRO_1_LCC_plant"/>
    <property type="match status" value="1"/>
</dbReference>
<evidence type="ECO:0000259" key="16">
    <source>
        <dbReference type="Pfam" id="PF07732"/>
    </source>
</evidence>
<dbReference type="NCBIfam" id="TIGR03389">
    <property type="entry name" value="laccase"/>
    <property type="match status" value="1"/>
</dbReference>
<keyword evidence="18" id="KW-1185">Reference proteome</keyword>
<protein>
    <recommendedName>
        <fullName evidence="4 13">Laccase</fullName>
        <ecNumber evidence="4 13">1.10.3.2</ecNumber>
    </recommendedName>
    <alternativeName>
        <fullName evidence="13">Benzenediol:oxygen oxidoreductase</fullName>
    </alternativeName>
    <alternativeName>
        <fullName evidence="13">Diphenol oxidase</fullName>
    </alternativeName>
    <alternativeName>
        <fullName evidence="13">Urishiol oxidase</fullName>
    </alternativeName>
</protein>
<dbReference type="Pfam" id="PF00394">
    <property type="entry name" value="Cu-oxidase"/>
    <property type="match status" value="1"/>
</dbReference>
<comment type="similarity">
    <text evidence="3 13">Belongs to the multicopper oxidase family.</text>
</comment>
<dbReference type="Gene3D" id="2.60.40.420">
    <property type="entry name" value="Cupredoxins - blue copper proteins"/>
    <property type="match status" value="3"/>
</dbReference>
<evidence type="ECO:0000256" key="1">
    <source>
        <dbReference type="ARBA" id="ARBA00000349"/>
    </source>
</evidence>
<dbReference type="FunFam" id="2.60.40.420:FF:000049">
    <property type="entry name" value="Laccase"/>
    <property type="match status" value="1"/>
</dbReference>
<evidence type="ECO:0000256" key="2">
    <source>
        <dbReference type="ARBA" id="ARBA00004271"/>
    </source>
</evidence>
<dbReference type="InterPro" id="IPR008972">
    <property type="entry name" value="Cupredoxin"/>
</dbReference>
<evidence type="ECO:0000256" key="9">
    <source>
        <dbReference type="ARBA" id="ARBA00023002"/>
    </source>
</evidence>
<name>A0A8S0SN90_OLEEU</name>
<dbReference type="PANTHER" id="PTHR11709:SF443">
    <property type="entry name" value="LACCASE-15"/>
    <property type="match status" value="1"/>
</dbReference>
<dbReference type="OrthoDB" id="2121828at2759"/>
<dbReference type="InterPro" id="IPR017761">
    <property type="entry name" value="Laccase"/>
</dbReference>
<evidence type="ECO:0000259" key="15">
    <source>
        <dbReference type="Pfam" id="PF07731"/>
    </source>
</evidence>
<evidence type="ECO:0000256" key="10">
    <source>
        <dbReference type="ARBA" id="ARBA00023008"/>
    </source>
</evidence>
<dbReference type="InterPro" id="IPR034285">
    <property type="entry name" value="CuRO_2_LCC"/>
</dbReference>
<feature type="domain" description="Plastocyanin-like" evidence="16">
    <location>
        <begin position="34"/>
        <end position="146"/>
    </location>
</feature>
<evidence type="ECO:0000256" key="7">
    <source>
        <dbReference type="ARBA" id="ARBA00022723"/>
    </source>
</evidence>
<organism evidence="17 18">
    <name type="scientific">Olea europaea subsp. europaea</name>
    <dbReference type="NCBI Taxonomy" id="158383"/>
    <lineage>
        <taxon>Eukaryota</taxon>
        <taxon>Viridiplantae</taxon>
        <taxon>Streptophyta</taxon>
        <taxon>Embryophyta</taxon>
        <taxon>Tracheophyta</taxon>
        <taxon>Spermatophyta</taxon>
        <taxon>Magnoliopsida</taxon>
        <taxon>eudicotyledons</taxon>
        <taxon>Gunneridae</taxon>
        <taxon>Pentapetalae</taxon>
        <taxon>asterids</taxon>
        <taxon>lamiids</taxon>
        <taxon>Lamiales</taxon>
        <taxon>Oleaceae</taxon>
        <taxon>Oleeae</taxon>
        <taxon>Olea</taxon>
    </lineage>
</organism>
<comment type="catalytic activity">
    <reaction evidence="1 13">
        <text>4 hydroquinone + O2 = 4 benzosemiquinone + 2 H2O</text>
        <dbReference type="Rhea" id="RHEA:11276"/>
        <dbReference type="ChEBI" id="CHEBI:15377"/>
        <dbReference type="ChEBI" id="CHEBI:15379"/>
        <dbReference type="ChEBI" id="CHEBI:17594"/>
        <dbReference type="ChEBI" id="CHEBI:17977"/>
        <dbReference type="EC" id="1.10.3.2"/>
    </reaction>
</comment>
<dbReference type="InterPro" id="IPR045087">
    <property type="entry name" value="Cu-oxidase_fam"/>
</dbReference>
<dbReference type="InterPro" id="IPR011706">
    <property type="entry name" value="Cu-oxidase_C"/>
</dbReference>
<evidence type="ECO:0000256" key="13">
    <source>
        <dbReference type="RuleBase" id="RU361119"/>
    </source>
</evidence>
<keyword evidence="10 13" id="KW-0186">Copper</keyword>
<dbReference type="InterPro" id="IPR034288">
    <property type="entry name" value="CuRO_1_LCC"/>
</dbReference>
<keyword evidence="9 13" id="KW-0560">Oxidoreductase</keyword>
<evidence type="ECO:0000313" key="18">
    <source>
        <dbReference type="Proteomes" id="UP000594638"/>
    </source>
</evidence>
<sequence>MKVSLLHLIGFLLLGGVLPIHAALIRRYKFVLTDTPYTRLCTNKSILVVNGQFPGPTLYATEGDTLVVDVQNRASENVTIHWHGVNQPRYPWSDGPVYITQCPIQPGSKFSQKIFLSDEIGTLWWHAHSDWSRATVHGAIVIYPKKKNNYPFRKPHAEVPIILGEWWKSDIQAVLTEFLDNGGDPNVSDAFLINGQPGDFYPCSRSDTFKLTVEYGKTYLIRMVNAVMNNIMFFSIANHSVTVVGSDASYTKQIRSDYIAISPGQTIDFLLKANQRPSHYYMAAHAYASAASYDNTTTTAIIEYRGNYTPPSSPLLPRLPTFNDTNASVNFTGRLRSLGNKDYPVDVPKNVTNTFLFTLSINLTPCPNDSCVGPFNERLLASMNNITFVQPTISILQAYYQRIRNVYGDDFPSYPPFAFNYTADNIPRALWRPQNGTKIRVLKYNSSVEIVFQGTNTVGGIDHPMHLHGHSFYVVGWGFGNFDKDNDPSTYNLVDPPLMNTIAVPINGWTTIRFQAKNPGVWLLHCHIDRHLSWGMDMTFITKNGKGKDARMLPPPPDMPPC</sequence>